<comment type="caution">
    <text evidence="1">The sequence shown here is derived from an EMBL/GenBank/DDBJ whole genome shotgun (WGS) entry which is preliminary data.</text>
</comment>
<gene>
    <name evidence="1" type="ORF">CARN7_2348</name>
</gene>
<evidence type="ECO:0000313" key="1">
    <source>
        <dbReference type="EMBL" id="CBI11517.1"/>
    </source>
</evidence>
<organism evidence="1">
    <name type="scientific">mine drainage metagenome</name>
    <dbReference type="NCBI Taxonomy" id="410659"/>
    <lineage>
        <taxon>unclassified sequences</taxon>
        <taxon>metagenomes</taxon>
        <taxon>ecological metagenomes</taxon>
    </lineage>
</organism>
<reference evidence="1" key="1">
    <citation type="submission" date="2009-10" db="EMBL/GenBank/DDBJ databases">
        <title>Diversity of trophic interactions inside an arsenic-rich microbial ecosystem.</title>
        <authorList>
            <person name="Bertin P.N."/>
            <person name="Heinrich-Salmeron A."/>
            <person name="Pelletier E."/>
            <person name="Goulhen-Chollet F."/>
            <person name="Arsene-Ploetze F."/>
            <person name="Gallien S."/>
            <person name="Calteau A."/>
            <person name="Vallenet D."/>
            <person name="Casiot C."/>
            <person name="Chane-Woon-Ming B."/>
            <person name="Giloteaux L."/>
            <person name="Barakat M."/>
            <person name="Bonnefoy V."/>
            <person name="Bruneel O."/>
            <person name="Chandler M."/>
            <person name="Cleiss J."/>
            <person name="Duran R."/>
            <person name="Elbaz-Poulichet F."/>
            <person name="Fonknechten N."/>
            <person name="Lauga B."/>
            <person name="Mornico D."/>
            <person name="Ortet P."/>
            <person name="Schaeffer C."/>
            <person name="Siguier P."/>
            <person name="Alexander Thil Smith A."/>
            <person name="Van Dorsselaer A."/>
            <person name="Weissenbach J."/>
            <person name="Medigue C."/>
            <person name="Le Paslier D."/>
        </authorList>
    </citation>
    <scope>NUCLEOTIDE SEQUENCE</scope>
</reference>
<accession>E6QW94</accession>
<sequence length="254" mass="27107">MLNVKESLFFSRFRIHFHRLLILRSVVIAVVPLLLLAGFPSTASAFWLLGFSDANTLPPQALGMIAGTGGQYANVGNPSKSSSTIFLPHAGFRLGLADNFDIGYRLTQVALPFSSVGPSLGTEVDVKYRFTRPEAAWQAAFVAGAAYASLDLSGQTKNAWSPGVDLIVSKALTEKYTFISELRYVYTAIPTAPGGVSQNNVGALGTDIGLKIKLTDRVSLIPEFGIFDLRGSLIGNRANGIAVQAGAVLSARVW</sequence>
<protein>
    <recommendedName>
        <fullName evidence="2">Outer membrane protein beta-barrel domain-containing protein</fullName>
    </recommendedName>
</protein>
<dbReference type="EMBL" id="CABR01000148">
    <property type="protein sequence ID" value="CBI11517.1"/>
    <property type="molecule type" value="Genomic_DNA"/>
</dbReference>
<proteinExistence type="predicted"/>
<dbReference type="AlphaFoldDB" id="E6QW94"/>
<name>E6QW94_9ZZZZ</name>
<evidence type="ECO:0008006" key="2">
    <source>
        <dbReference type="Google" id="ProtNLM"/>
    </source>
</evidence>